<accession>A0ABZ3BAQ5</accession>
<dbReference type="InterPro" id="IPR016123">
    <property type="entry name" value="Mog1/PsbP_a/b/a-sand"/>
</dbReference>
<dbReference type="InterPro" id="IPR014894">
    <property type="entry name" value="DcrB/EagT6"/>
</dbReference>
<sequence>MTTAQFVLSEGVLNLPDAYQDRSINVLKFKNVAATLVVTRAWDIKPDEDENFINQQLAKVKRSMKKVVMGDVDDSDIAGLPAREVSLRFENQHVMVYEKLAVTRVENHLLVLTFSRTEPFNADADAFWVSIKSGLQLRA</sequence>
<proteinExistence type="predicted"/>
<dbReference type="Pfam" id="PF08786">
    <property type="entry name" value="DcrB"/>
    <property type="match status" value="1"/>
</dbReference>
<dbReference type="Proteomes" id="UP001466893">
    <property type="component" value="Chromosome"/>
</dbReference>
<name>A0ABZ3BAQ5_9ENTR</name>
<evidence type="ECO:0000313" key="1">
    <source>
        <dbReference type="EMBL" id="WZV98568.1"/>
    </source>
</evidence>
<gene>
    <name evidence="1" type="ORF">AAEY27_01325</name>
</gene>
<dbReference type="EMBL" id="CP151800">
    <property type="protein sequence ID" value="WZV98568.1"/>
    <property type="molecule type" value="Genomic_DNA"/>
</dbReference>
<evidence type="ECO:0000313" key="2">
    <source>
        <dbReference type="Proteomes" id="UP001466893"/>
    </source>
</evidence>
<protein>
    <submittedName>
        <fullName evidence="1">DcrB-related protein</fullName>
    </submittedName>
</protein>
<dbReference type="Gene3D" id="3.40.1000.10">
    <property type="entry name" value="Mog1/PsbP, alpha/beta/alpha sandwich"/>
    <property type="match status" value="1"/>
</dbReference>
<dbReference type="SUPFAM" id="SSF55724">
    <property type="entry name" value="Mog1p/PsbP-like"/>
    <property type="match status" value="1"/>
</dbReference>
<keyword evidence="2" id="KW-1185">Reference proteome</keyword>
<reference evidence="1 2" key="1">
    <citation type="submission" date="2024-04" db="EMBL/GenBank/DDBJ databases">
        <title>Kosakonia calanthae sp. nov., a halophilic bacterium isolated from leaves of Calanthe tiplacata.</title>
        <authorList>
            <person name="Wu P."/>
        </authorList>
    </citation>
    <scope>NUCLEOTIDE SEQUENCE [LARGE SCALE GENOMIC DNA]</scope>
    <source>
        <strain evidence="1 2">BYX6</strain>
    </source>
</reference>
<dbReference type="RefSeq" id="WP_342323170.1">
    <property type="nucleotide sequence ID" value="NZ_CP151800.1"/>
</dbReference>
<organism evidence="1 2">
    <name type="scientific">Kosakonia calanthes</name>
    <dbReference type="NCBI Taxonomy" id="3139408"/>
    <lineage>
        <taxon>Bacteria</taxon>
        <taxon>Pseudomonadati</taxon>
        <taxon>Pseudomonadota</taxon>
        <taxon>Gammaproteobacteria</taxon>
        <taxon>Enterobacterales</taxon>
        <taxon>Enterobacteriaceae</taxon>
        <taxon>Kosakonia</taxon>
    </lineage>
</organism>